<keyword evidence="1" id="KW-0677">Repeat</keyword>
<evidence type="ECO:0000313" key="6">
    <source>
        <dbReference type="Proteomes" id="UP000275385"/>
    </source>
</evidence>
<evidence type="ECO:0000256" key="1">
    <source>
        <dbReference type="ARBA" id="ARBA00022737"/>
    </source>
</evidence>
<dbReference type="Gene3D" id="1.25.40.20">
    <property type="entry name" value="Ankyrin repeat-containing domain"/>
    <property type="match status" value="1"/>
</dbReference>
<evidence type="ECO:0000256" key="4">
    <source>
        <dbReference type="SAM" id="MobiDB-lite"/>
    </source>
</evidence>
<dbReference type="Proteomes" id="UP000275385">
    <property type="component" value="Unassembled WGS sequence"/>
</dbReference>
<feature type="compositionally biased region" description="Low complexity" evidence="4">
    <location>
        <begin position="259"/>
        <end position="276"/>
    </location>
</feature>
<dbReference type="PANTHER" id="PTHR24171:SF10">
    <property type="entry name" value="ANKYRIN REPEAT DOMAIN-CONTAINING PROTEIN 29-LIKE"/>
    <property type="match status" value="1"/>
</dbReference>
<protein>
    <submittedName>
        <fullName evidence="5">Uncharacterized protein</fullName>
    </submittedName>
</protein>
<dbReference type="InterPro" id="IPR002110">
    <property type="entry name" value="Ankyrin_rpt"/>
</dbReference>
<feature type="repeat" description="ANK" evidence="3">
    <location>
        <begin position="608"/>
        <end position="640"/>
    </location>
</feature>
<dbReference type="Pfam" id="PF00023">
    <property type="entry name" value="Ank"/>
    <property type="match status" value="1"/>
</dbReference>
<reference evidence="5 6" key="1">
    <citation type="submission" date="2018-08" db="EMBL/GenBank/DDBJ databases">
        <title>Draft genome of the lignicolous fungus Coniochaeta pulveracea.</title>
        <authorList>
            <person name="Borstlap C.J."/>
            <person name="De Witt R.N."/>
            <person name="Botha A."/>
            <person name="Volschenk H."/>
        </authorList>
    </citation>
    <scope>NUCLEOTIDE SEQUENCE [LARGE SCALE GENOMIC DNA]</scope>
    <source>
        <strain evidence="5 6">CAB683</strain>
    </source>
</reference>
<evidence type="ECO:0000256" key="2">
    <source>
        <dbReference type="ARBA" id="ARBA00023043"/>
    </source>
</evidence>
<feature type="repeat" description="ANK" evidence="3">
    <location>
        <begin position="506"/>
        <end position="538"/>
    </location>
</feature>
<proteinExistence type="predicted"/>
<feature type="compositionally biased region" description="Polar residues" evidence="4">
    <location>
        <begin position="698"/>
        <end position="714"/>
    </location>
</feature>
<dbReference type="InterPro" id="IPR036770">
    <property type="entry name" value="Ankyrin_rpt-contain_sf"/>
</dbReference>
<dbReference type="STRING" id="177199.A0A420YIW1"/>
<dbReference type="PANTHER" id="PTHR24171">
    <property type="entry name" value="ANKYRIN REPEAT DOMAIN-CONTAINING PROTEIN 39-RELATED"/>
    <property type="match status" value="1"/>
</dbReference>
<dbReference type="EMBL" id="QVQW01000007">
    <property type="protein sequence ID" value="RKU47801.1"/>
    <property type="molecule type" value="Genomic_DNA"/>
</dbReference>
<evidence type="ECO:0000313" key="5">
    <source>
        <dbReference type="EMBL" id="RKU47801.1"/>
    </source>
</evidence>
<feature type="repeat" description="ANK" evidence="3">
    <location>
        <begin position="539"/>
        <end position="574"/>
    </location>
</feature>
<gene>
    <name evidence="5" type="ORF">DL546_007285</name>
</gene>
<dbReference type="Pfam" id="PF12796">
    <property type="entry name" value="Ank_2"/>
    <property type="match status" value="1"/>
</dbReference>
<evidence type="ECO:0000256" key="3">
    <source>
        <dbReference type="PROSITE-ProRule" id="PRU00023"/>
    </source>
</evidence>
<dbReference type="SUPFAM" id="SSF48403">
    <property type="entry name" value="Ankyrin repeat"/>
    <property type="match status" value="1"/>
</dbReference>
<name>A0A420YIW1_9PEZI</name>
<dbReference type="PROSITE" id="PS50088">
    <property type="entry name" value="ANK_REPEAT"/>
    <property type="match status" value="4"/>
</dbReference>
<feature type="compositionally biased region" description="Polar residues" evidence="4">
    <location>
        <begin position="288"/>
        <end position="304"/>
    </location>
</feature>
<keyword evidence="6" id="KW-1185">Reference proteome</keyword>
<comment type="caution">
    <text evidence="5">The sequence shown here is derived from an EMBL/GenBank/DDBJ whole genome shotgun (WGS) entry which is preliminary data.</text>
</comment>
<sequence length="732" mass="81167">MFQDLQRPFYPYAFNMAEPLSVGRKWRYAENSTGEMCGSLPLGRLGFSLSVYKAIGMAHEIYMTEIRQKIVDYLNDYPDDLLESGIYVKLSLVMVGKRAQRTKPMVMMVSNDKRARTRLVRQVRDSKIMDEYPDFGLSDMDLPKEYHSLRPLGRSMGTWSSLHEADRTEIFISSRDNRLMWNDGRMWHSATAGGVIMYRGRKLLHTVHHLINDAQPVVATATAVHDLGDSQEMDLTDMTDIILDSGTSDERDEVVDITSRGSISGSSDVSLGDDSSTPAHTAYWPSINRDSSSTGHDSFGQLQSRDIEGGSEGEDMAKHPAKLGKHATRDPQHVEGNQLANQSTMNLEAAPLGKAIMACPDFDSLIVDLEFPFRFHPKDSEPLPLEEYHYHIHNEPRNAEVNVVTASGTVISGKLLGSPSYMRLPHTNRFQEVFTAQLSPPLVTGDSGCWVRDKRSNGLYGHVVAGSPETGLVIIVPARSILPELMATMMRMMSGDVADIKVPDYLDPTCLHHAVRVGDKETVESLLKRGADIEATVREGDTPLLAALELSRKDKLDIVIFLLDHGADVNKANQTGFTPLMMAVWKGDTEAINLLLDHGADINKVDWAKMSPLMMAIRWRKPGLVRVLLDHGAHVNFLELYDQQTPLGAAFMSGDGEAMGLLLDKYVDDGHHPSEDFQASNGYSDLERLISDTRASRELSSTSGASTSKQPTNSRQRDVVIVERSTTPAEPS</sequence>
<dbReference type="PROSITE" id="PS50297">
    <property type="entry name" value="ANK_REP_REGION"/>
    <property type="match status" value="3"/>
</dbReference>
<feature type="region of interest" description="Disordered" evidence="4">
    <location>
        <begin position="244"/>
        <end position="318"/>
    </location>
</feature>
<feature type="region of interest" description="Disordered" evidence="4">
    <location>
        <begin position="694"/>
        <end position="732"/>
    </location>
</feature>
<organism evidence="5 6">
    <name type="scientific">Coniochaeta pulveracea</name>
    <dbReference type="NCBI Taxonomy" id="177199"/>
    <lineage>
        <taxon>Eukaryota</taxon>
        <taxon>Fungi</taxon>
        <taxon>Dikarya</taxon>
        <taxon>Ascomycota</taxon>
        <taxon>Pezizomycotina</taxon>
        <taxon>Sordariomycetes</taxon>
        <taxon>Sordariomycetidae</taxon>
        <taxon>Coniochaetales</taxon>
        <taxon>Coniochaetaceae</taxon>
        <taxon>Coniochaeta</taxon>
    </lineage>
</organism>
<feature type="repeat" description="ANK" evidence="3">
    <location>
        <begin position="575"/>
        <end position="607"/>
    </location>
</feature>
<dbReference type="OrthoDB" id="5245011at2759"/>
<dbReference type="SMART" id="SM00248">
    <property type="entry name" value="ANK"/>
    <property type="match status" value="5"/>
</dbReference>
<accession>A0A420YIW1</accession>
<keyword evidence="2 3" id="KW-0040">ANK repeat</keyword>
<dbReference type="AlphaFoldDB" id="A0A420YIW1"/>